<dbReference type="RefSeq" id="WP_378188823.1">
    <property type="nucleotide sequence ID" value="NZ_JBHMBK010000001.1"/>
</dbReference>
<evidence type="ECO:0000259" key="3">
    <source>
        <dbReference type="SMART" id="SM00824"/>
    </source>
</evidence>
<dbReference type="SMART" id="SM00824">
    <property type="entry name" value="PKS_TE"/>
    <property type="match status" value="1"/>
</dbReference>
<evidence type="ECO:0000256" key="1">
    <source>
        <dbReference type="ARBA" id="ARBA00007169"/>
    </source>
</evidence>
<dbReference type="Proteomes" id="UP001589535">
    <property type="component" value="Unassembled WGS sequence"/>
</dbReference>
<keyword evidence="2" id="KW-0378">Hydrolase</keyword>
<dbReference type="InterPro" id="IPR029058">
    <property type="entry name" value="AB_hydrolase_fold"/>
</dbReference>
<accession>A0ABV5TUN9</accession>
<comment type="similarity">
    <text evidence="1">Belongs to the thioesterase family.</text>
</comment>
<comment type="caution">
    <text evidence="4">The sequence shown here is derived from an EMBL/GenBank/DDBJ whole genome shotgun (WGS) entry which is preliminary data.</text>
</comment>
<dbReference type="EMBL" id="JBHMBK010000001">
    <property type="protein sequence ID" value="MFB9682822.1"/>
    <property type="molecule type" value="Genomic_DNA"/>
</dbReference>
<evidence type="ECO:0000256" key="2">
    <source>
        <dbReference type="ARBA" id="ARBA00022801"/>
    </source>
</evidence>
<dbReference type="InterPro" id="IPR012223">
    <property type="entry name" value="TEII"/>
</dbReference>
<dbReference type="SUPFAM" id="SSF53474">
    <property type="entry name" value="alpha/beta-Hydrolases"/>
    <property type="match status" value="1"/>
</dbReference>
<reference evidence="4 5" key="1">
    <citation type="submission" date="2024-09" db="EMBL/GenBank/DDBJ databases">
        <authorList>
            <person name="Sun Q."/>
            <person name="Mori K."/>
        </authorList>
    </citation>
    <scope>NUCLEOTIDE SEQUENCE [LARGE SCALE GENOMIC DNA]</scope>
    <source>
        <strain evidence="4 5">JCM 13852</strain>
    </source>
</reference>
<sequence length="256" mass="27687">MADNAEAQPWIRRYHPIPDVPVNLVCLPHAGGSASYFFPVSRALAPRVGVLAVQYPGRQDRRHEPGVPSIGALADAVTEALRPHTGTPLAIFGHSMGATLGFEVALRLESAGVTPLALFASGRRAPSCHRDERYHLLGDREFVAEIKSLSGANTHLLDDEELLATALPALRSDYRAAETYRYEPGPPLHCPIHALVGESDRKATVAEAGAWAGHTTAEFTLHTYPGGHFYLDEQAPRVLDVITRALTARHLSNSGK</sequence>
<gene>
    <name evidence="4" type="ORF">ACFFTO_01410</name>
</gene>
<dbReference type="InterPro" id="IPR020802">
    <property type="entry name" value="TesA-like"/>
</dbReference>
<feature type="domain" description="Thioesterase TesA-like" evidence="3">
    <location>
        <begin position="25"/>
        <end position="246"/>
    </location>
</feature>
<dbReference type="Pfam" id="PF00975">
    <property type="entry name" value="Thioesterase"/>
    <property type="match status" value="1"/>
</dbReference>
<keyword evidence="5" id="KW-1185">Reference proteome</keyword>
<organism evidence="4 5">
    <name type="scientific">Amycolatopsis plumensis</name>
    <dbReference type="NCBI Taxonomy" id="236508"/>
    <lineage>
        <taxon>Bacteria</taxon>
        <taxon>Bacillati</taxon>
        <taxon>Actinomycetota</taxon>
        <taxon>Actinomycetes</taxon>
        <taxon>Pseudonocardiales</taxon>
        <taxon>Pseudonocardiaceae</taxon>
        <taxon>Amycolatopsis</taxon>
    </lineage>
</organism>
<dbReference type="Gene3D" id="3.40.50.1820">
    <property type="entry name" value="alpha/beta hydrolase"/>
    <property type="match status" value="1"/>
</dbReference>
<dbReference type="PANTHER" id="PTHR11487">
    <property type="entry name" value="THIOESTERASE"/>
    <property type="match status" value="1"/>
</dbReference>
<proteinExistence type="inferred from homology"/>
<dbReference type="InterPro" id="IPR001031">
    <property type="entry name" value="Thioesterase"/>
</dbReference>
<evidence type="ECO:0000313" key="4">
    <source>
        <dbReference type="EMBL" id="MFB9682822.1"/>
    </source>
</evidence>
<name>A0ABV5TUN9_9PSEU</name>
<dbReference type="PANTHER" id="PTHR11487:SF0">
    <property type="entry name" value="S-ACYL FATTY ACID SYNTHASE THIOESTERASE, MEDIUM CHAIN"/>
    <property type="match status" value="1"/>
</dbReference>
<evidence type="ECO:0000313" key="5">
    <source>
        <dbReference type="Proteomes" id="UP001589535"/>
    </source>
</evidence>
<protein>
    <submittedName>
        <fullName evidence="4">Thioesterase II family protein</fullName>
    </submittedName>
</protein>